<reference evidence="3 4" key="1">
    <citation type="submission" date="2024-03" db="EMBL/GenBank/DDBJ databases">
        <title>A high-quality draft genome sequence of Diaporthe vaccinii, a causative agent of upright dieback and viscid rot disease in cranberry plants.</title>
        <authorList>
            <person name="Sarrasin M."/>
            <person name="Lang B.F."/>
            <person name="Burger G."/>
        </authorList>
    </citation>
    <scope>NUCLEOTIDE SEQUENCE [LARGE SCALE GENOMIC DNA]</scope>
    <source>
        <strain evidence="3 4">IS7</strain>
    </source>
</reference>
<evidence type="ECO:0000313" key="4">
    <source>
        <dbReference type="Proteomes" id="UP001600888"/>
    </source>
</evidence>
<feature type="signal peptide" evidence="2">
    <location>
        <begin position="1"/>
        <end position="19"/>
    </location>
</feature>
<keyword evidence="2" id="KW-0732">Signal</keyword>
<name>A0ABR4EP24_9PEZI</name>
<comment type="caution">
    <text evidence="3">The sequence shown here is derived from an EMBL/GenBank/DDBJ whole genome shotgun (WGS) entry which is preliminary data.</text>
</comment>
<evidence type="ECO:0000256" key="2">
    <source>
        <dbReference type="SAM" id="SignalP"/>
    </source>
</evidence>
<dbReference type="InterPro" id="IPR051058">
    <property type="entry name" value="GDSL_Est/Lipase"/>
</dbReference>
<feature type="chain" id="PRO_5046893594" description="Carbohydrate esterase family 16 protein" evidence="2">
    <location>
        <begin position="20"/>
        <end position="340"/>
    </location>
</feature>
<sequence length="340" mass="35597">MFSTRHIAALALALSSASAACVPRASGSEATPTSAAVASVLPVQAVSTSASSSAASAPAATASSSASASGDGTKYLAVFGDSYSSTGFYIEGGFPTASNPMGSGGSTTTGGLNWVGMVTEQFNSSLVLTYDFAVYGADISNDIINTGVTTDVIAQVGQFEDNLVPAPTEAPWTAEDLLVAVWIGVNDIGQCFWKSAQIETCPIDEALTKYFDLMQNLYKDGVRNFVLNTVPPFYKAPAFNDQSEDSLKALTTNLDSFNSKLATKLDAFKSSNTGVTAQTFNTSSYFWEVFNDPTSFGLDSDITAANADGTSAVWYDNYHPGQAIHKLVAKGFVAALADFF</sequence>
<dbReference type="PANTHER" id="PTHR45648:SF22">
    <property type="entry name" value="GDSL LIPASE_ACYLHYDROLASE FAMILY PROTEIN (AFU_ORTHOLOGUE AFUA_4G14700)"/>
    <property type="match status" value="1"/>
</dbReference>
<dbReference type="PROSITE" id="PS51257">
    <property type="entry name" value="PROKAR_LIPOPROTEIN"/>
    <property type="match status" value="1"/>
</dbReference>
<proteinExistence type="predicted"/>
<gene>
    <name evidence="3" type="ORF">FJTKL_09159</name>
</gene>
<accession>A0ABR4EP24</accession>
<keyword evidence="4" id="KW-1185">Reference proteome</keyword>
<evidence type="ECO:0000256" key="1">
    <source>
        <dbReference type="ARBA" id="ARBA00022801"/>
    </source>
</evidence>
<protein>
    <recommendedName>
        <fullName evidence="5">Carbohydrate esterase family 16 protein</fullName>
    </recommendedName>
</protein>
<dbReference type="InterPro" id="IPR001087">
    <property type="entry name" value="GDSL"/>
</dbReference>
<evidence type="ECO:0000313" key="3">
    <source>
        <dbReference type="EMBL" id="KAL2284188.1"/>
    </source>
</evidence>
<dbReference type="Pfam" id="PF00657">
    <property type="entry name" value="Lipase_GDSL"/>
    <property type="match status" value="1"/>
</dbReference>
<dbReference type="CDD" id="cd01846">
    <property type="entry name" value="fatty_acyltransferase_like"/>
    <property type="match status" value="1"/>
</dbReference>
<dbReference type="InterPro" id="IPR036514">
    <property type="entry name" value="SGNH_hydro_sf"/>
</dbReference>
<keyword evidence="1" id="KW-0378">Hydrolase</keyword>
<dbReference type="Proteomes" id="UP001600888">
    <property type="component" value="Unassembled WGS sequence"/>
</dbReference>
<dbReference type="PANTHER" id="PTHR45648">
    <property type="entry name" value="GDSL LIPASE/ACYLHYDROLASE FAMILY PROTEIN (AFU_ORTHOLOGUE AFUA_4G14700)"/>
    <property type="match status" value="1"/>
</dbReference>
<organism evidence="3 4">
    <name type="scientific">Diaporthe vaccinii</name>
    <dbReference type="NCBI Taxonomy" id="105482"/>
    <lineage>
        <taxon>Eukaryota</taxon>
        <taxon>Fungi</taxon>
        <taxon>Dikarya</taxon>
        <taxon>Ascomycota</taxon>
        <taxon>Pezizomycotina</taxon>
        <taxon>Sordariomycetes</taxon>
        <taxon>Sordariomycetidae</taxon>
        <taxon>Diaporthales</taxon>
        <taxon>Diaporthaceae</taxon>
        <taxon>Diaporthe</taxon>
        <taxon>Diaporthe eres species complex</taxon>
    </lineage>
</organism>
<dbReference type="SUPFAM" id="SSF52266">
    <property type="entry name" value="SGNH hydrolase"/>
    <property type="match status" value="1"/>
</dbReference>
<dbReference type="EMBL" id="JBAWTH010000038">
    <property type="protein sequence ID" value="KAL2284188.1"/>
    <property type="molecule type" value="Genomic_DNA"/>
</dbReference>
<dbReference type="Gene3D" id="3.40.50.1110">
    <property type="entry name" value="SGNH hydrolase"/>
    <property type="match status" value="1"/>
</dbReference>
<evidence type="ECO:0008006" key="5">
    <source>
        <dbReference type="Google" id="ProtNLM"/>
    </source>
</evidence>